<feature type="transmembrane region" description="Helical" evidence="8">
    <location>
        <begin position="12"/>
        <end position="30"/>
    </location>
</feature>
<dbReference type="EMBL" id="JAAHCF010000120">
    <property type="protein sequence ID" value="KAK8147881.1"/>
    <property type="molecule type" value="Genomic_DNA"/>
</dbReference>
<evidence type="ECO:0000256" key="2">
    <source>
        <dbReference type="ARBA" id="ARBA00005179"/>
    </source>
</evidence>
<feature type="transmembrane region" description="Helical" evidence="8">
    <location>
        <begin position="147"/>
        <end position="170"/>
    </location>
</feature>
<accession>A0AAW0S233</accession>
<evidence type="ECO:0000256" key="7">
    <source>
        <dbReference type="ARBA" id="ARBA00023136"/>
    </source>
</evidence>
<comment type="similarity">
    <text evidence="3">Belongs to the wax synthase family.</text>
</comment>
<evidence type="ECO:0000256" key="8">
    <source>
        <dbReference type="SAM" id="Phobius"/>
    </source>
</evidence>
<dbReference type="AlphaFoldDB" id="A0AAW0S233"/>
<dbReference type="GO" id="GO:0016020">
    <property type="term" value="C:membrane"/>
    <property type="evidence" value="ECO:0007669"/>
    <property type="project" value="UniProtKB-SubCell"/>
</dbReference>
<keyword evidence="7 8" id="KW-0472">Membrane</keyword>
<keyword evidence="6 8" id="KW-1133">Transmembrane helix</keyword>
<proteinExistence type="inferred from homology"/>
<evidence type="ECO:0000256" key="5">
    <source>
        <dbReference type="ARBA" id="ARBA00022692"/>
    </source>
</evidence>
<dbReference type="InterPro" id="IPR032805">
    <property type="entry name" value="Wax_synthase_dom"/>
</dbReference>
<comment type="caution">
    <text evidence="10">The sequence shown here is derived from an EMBL/GenBank/DDBJ whole genome shotgun (WGS) entry which is preliminary data.</text>
</comment>
<dbReference type="GO" id="GO:0008374">
    <property type="term" value="F:O-acyltransferase activity"/>
    <property type="evidence" value="ECO:0007669"/>
    <property type="project" value="InterPro"/>
</dbReference>
<evidence type="ECO:0000256" key="4">
    <source>
        <dbReference type="ARBA" id="ARBA00022679"/>
    </source>
</evidence>
<keyword evidence="11" id="KW-1185">Reference proteome</keyword>
<keyword evidence="5 8" id="KW-0812">Transmembrane</keyword>
<comment type="subcellular location">
    <subcellularLocation>
        <location evidence="1">Membrane</location>
        <topology evidence="1">Multi-pass membrane protein</topology>
    </subcellularLocation>
</comment>
<organism evidence="10 11">
    <name type="scientific">Beauveria asiatica</name>
    <dbReference type="NCBI Taxonomy" id="1069075"/>
    <lineage>
        <taxon>Eukaryota</taxon>
        <taxon>Fungi</taxon>
        <taxon>Dikarya</taxon>
        <taxon>Ascomycota</taxon>
        <taxon>Pezizomycotina</taxon>
        <taxon>Sordariomycetes</taxon>
        <taxon>Hypocreomycetidae</taxon>
        <taxon>Hypocreales</taxon>
        <taxon>Cordycipitaceae</taxon>
        <taxon>Beauveria</taxon>
    </lineage>
</organism>
<sequence>MVIDYVTGILSAWYIIWATSIMFCQGSIACRRHCQCSRFTDKASKCLKEPTTDCSDIPARFSWARLFWALDLVTNFRLVGMEWHDGPRPKQNVGEPNQSVEKLAFVKTHVLNLIGGYLWINLSYEMLFREANDGLSKQNLVSRCRILQYLGCLSVLGTSMTMLHSLLALLSTLHQLLGLSENGLTFPPLWGPRDSILRSGLQGFWGEFWQDLFRTGLLSCGKAVLPAKYRNQPAAYVFPVFLLSGIMHAAGTLAVTGCTWAIGRTMAFFVLQPFGIIVQKLIIAALQQLGIIRYPRGTGKSAVQLMYMAVWARLTLPLLLDDLLLAGIMNEFFAPWSVFACIHRTIYSTWMTSYVKNRQPLP</sequence>
<evidence type="ECO:0000313" key="10">
    <source>
        <dbReference type="EMBL" id="KAK8147881.1"/>
    </source>
</evidence>
<evidence type="ECO:0000259" key="9">
    <source>
        <dbReference type="Pfam" id="PF13813"/>
    </source>
</evidence>
<evidence type="ECO:0000256" key="3">
    <source>
        <dbReference type="ARBA" id="ARBA00007282"/>
    </source>
</evidence>
<feature type="transmembrane region" description="Helical" evidence="8">
    <location>
        <begin position="268"/>
        <end position="290"/>
    </location>
</feature>
<dbReference type="PANTHER" id="PTHR31595:SF57">
    <property type="entry name" value="OS04G0481900 PROTEIN"/>
    <property type="match status" value="1"/>
</dbReference>
<evidence type="ECO:0000256" key="1">
    <source>
        <dbReference type="ARBA" id="ARBA00004141"/>
    </source>
</evidence>
<feature type="transmembrane region" description="Helical" evidence="8">
    <location>
        <begin position="236"/>
        <end position="262"/>
    </location>
</feature>
<dbReference type="GO" id="GO:0006629">
    <property type="term" value="P:lipid metabolic process"/>
    <property type="evidence" value="ECO:0007669"/>
    <property type="project" value="InterPro"/>
</dbReference>
<evidence type="ECO:0000313" key="11">
    <source>
        <dbReference type="Proteomes" id="UP001397290"/>
    </source>
</evidence>
<gene>
    <name evidence="10" type="ORF">G3M48_000832</name>
</gene>
<name>A0AAW0S233_9HYPO</name>
<keyword evidence="4" id="KW-0808">Transferase</keyword>
<dbReference type="InterPro" id="IPR044851">
    <property type="entry name" value="Wax_synthase"/>
</dbReference>
<dbReference type="Pfam" id="PF13813">
    <property type="entry name" value="MBOAT_2"/>
    <property type="match status" value="1"/>
</dbReference>
<protein>
    <recommendedName>
        <fullName evidence="9">Wax synthase domain-containing protein</fullName>
    </recommendedName>
</protein>
<evidence type="ECO:0000256" key="6">
    <source>
        <dbReference type="ARBA" id="ARBA00022989"/>
    </source>
</evidence>
<dbReference type="Proteomes" id="UP001397290">
    <property type="component" value="Unassembled WGS sequence"/>
</dbReference>
<dbReference type="PANTHER" id="PTHR31595">
    <property type="entry name" value="LONG-CHAIN-ALCOHOL O-FATTY-ACYLTRANSFERASE 3-RELATED"/>
    <property type="match status" value="1"/>
</dbReference>
<feature type="domain" description="Wax synthase" evidence="9">
    <location>
        <begin position="197"/>
        <end position="271"/>
    </location>
</feature>
<reference evidence="10 11" key="1">
    <citation type="submission" date="2020-02" db="EMBL/GenBank/DDBJ databases">
        <title>Comparative genomics of the hypocrealean fungal genus Beauvera.</title>
        <authorList>
            <person name="Showalter D.N."/>
            <person name="Bushley K.E."/>
            <person name="Rehner S.A."/>
        </authorList>
    </citation>
    <scope>NUCLEOTIDE SEQUENCE [LARGE SCALE GENOMIC DNA]</scope>
    <source>
        <strain evidence="10 11">ARSEF4384</strain>
    </source>
</reference>
<comment type="pathway">
    <text evidence="2">Secondary metabolite biosynthesis.</text>
</comment>